<evidence type="ECO:0000256" key="2">
    <source>
        <dbReference type="ARBA" id="ARBA00023163"/>
    </source>
</evidence>
<name>A0ABW1FET3_9ACTN</name>
<dbReference type="Pfam" id="PF01965">
    <property type="entry name" value="DJ-1_PfpI"/>
    <property type="match status" value="1"/>
</dbReference>
<feature type="domain" description="HTH araC/xylS-type" evidence="3">
    <location>
        <begin position="217"/>
        <end position="315"/>
    </location>
</feature>
<evidence type="ECO:0000313" key="5">
    <source>
        <dbReference type="Proteomes" id="UP001596241"/>
    </source>
</evidence>
<gene>
    <name evidence="4" type="ORF">ACFP3M_03680</name>
</gene>
<dbReference type="InterPro" id="IPR018060">
    <property type="entry name" value="HTH_AraC"/>
</dbReference>
<keyword evidence="1" id="KW-0805">Transcription regulation</keyword>
<evidence type="ECO:0000256" key="1">
    <source>
        <dbReference type="ARBA" id="ARBA00023015"/>
    </source>
</evidence>
<keyword evidence="2" id="KW-0804">Transcription</keyword>
<comment type="caution">
    <text evidence="4">The sequence shown here is derived from an EMBL/GenBank/DDBJ whole genome shotgun (WGS) entry which is preliminary data.</text>
</comment>
<dbReference type="SUPFAM" id="SSF52317">
    <property type="entry name" value="Class I glutamine amidotransferase-like"/>
    <property type="match status" value="1"/>
</dbReference>
<dbReference type="InterPro" id="IPR052158">
    <property type="entry name" value="INH-QAR"/>
</dbReference>
<dbReference type="SMART" id="SM00342">
    <property type="entry name" value="HTH_ARAC"/>
    <property type="match status" value="1"/>
</dbReference>
<dbReference type="SUPFAM" id="SSF46689">
    <property type="entry name" value="Homeodomain-like"/>
    <property type="match status" value="2"/>
</dbReference>
<keyword evidence="5" id="KW-1185">Reference proteome</keyword>
<dbReference type="Pfam" id="PF12833">
    <property type="entry name" value="HTH_18"/>
    <property type="match status" value="1"/>
</dbReference>
<evidence type="ECO:0000259" key="3">
    <source>
        <dbReference type="PROSITE" id="PS01124"/>
    </source>
</evidence>
<dbReference type="Gene3D" id="3.40.50.880">
    <property type="match status" value="1"/>
</dbReference>
<dbReference type="Gene3D" id="1.10.10.60">
    <property type="entry name" value="Homeodomain-like"/>
    <property type="match status" value="1"/>
</dbReference>
<dbReference type="InterPro" id="IPR029062">
    <property type="entry name" value="Class_I_gatase-like"/>
</dbReference>
<dbReference type="InterPro" id="IPR009057">
    <property type="entry name" value="Homeodomain-like_sf"/>
</dbReference>
<dbReference type="RefSeq" id="WP_345080475.1">
    <property type="nucleotide sequence ID" value="NZ_BAAAWG010000006.1"/>
</dbReference>
<dbReference type="PANTHER" id="PTHR43130:SF3">
    <property type="entry name" value="HTH-TYPE TRANSCRIPTIONAL REGULATOR RV1931C"/>
    <property type="match status" value="1"/>
</dbReference>
<dbReference type="PANTHER" id="PTHR43130">
    <property type="entry name" value="ARAC-FAMILY TRANSCRIPTIONAL REGULATOR"/>
    <property type="match status" value="1"/>
</dbReference>
<sequence>MHVVAVLLPPGAVGFDLTAACQVFHLARRPDGSKPYEVLVCGDAPVTGTAAGAACFGVVPTRPLRAALGADTIVVPGVAADQLPDEDVRELLRTAAARGTRIASICTGAFLLAEAGLLDGVGATTHWLACERLARAHPAVRVDPGVLFVDNGQVLSSAGLAAGLDLCLHLVSRDHGAAVAAATARALVVPRRRDGDMAQLVRRPPGPAATARQDRLHTTLDWLHRNLHRPLTLSDIAREAGMSVRHLHRRFRELTGTTPLGWLLWARTERVRELLETTDLPIDRIAEVAGFGSAVTLRLRFRERVGTTPAAYRKSFRAGTGRERPELRCSCAGSVPAGTGCGCRGGARGRAAVP</sequence>
<dbReference type="PROSITE" id="PS01124">
    <property type="entry name" value="HTH_ARAC_FAMILY_2"/>
    <property type="match status" value="1"/>
</dbReference>
<dbReference type="EMBL" id="JBHSPW010000001">
    <property type="protein sequence ID" value="MFC5891921.1"/>
    <property type="molecule type" value="Genomic_DNA"/>
</dbReference>
<accession>A0ABW1FET3</accession>
<organism evidence="4 5">
    <name type="scientific">Streptomyces ramulosus</name>
    <dbReference type="NCBI Taxonomy" id="47762"/>
    <lineage>
        <taxon>Bacteria</taxon>
        <taxon>Bacillati</taxon>
        <taxon>Actinomycetota</taxon>
        <taxon>Actinomycetes</taxon>
        <taxon>Kitasatosporales</taxon>
        <taxon>Streptomycetaceae</taxon>
        <taxon>Streptomyces</taxon>
    </lineage>
</organism>
<evidence type="ECO:0000313" key="4">
    <source>
        <dbReference type="EMBL" id="MFC5891921.1"/>
    </source>
</evidence>
<dbReference type="InterPro" id="IPR002818">
    <property type="entry name" value="DJ-1/PfpI"/>
</dbReference>
<dbReference type="Proteomes" id="UP001596241">
    <property type="component" value="Unassembled WGS sequence"/>
</dbReference>
<reference evidence="5" key="1">
    <citation type="journal article" date="2019" name="Int. J. Syst. Evol. Microbiol.">
        <title>The Global Catalogue of Microorganisms (GCM) 10K type strain sequencing project: providing services to taxonomists for standard genome sequencing and annotation.</title>
        <authorList>
            <consortium name="The Broad Institute Genomics Platform"/>
            <consortium name="The Broad Institute Genome Sequencing Center for Infectious Disease"/>
            <person name="Wu L."/>
            <person name="Ma J."/>
        </authorList>
    </citation>
    <scope>NUCLEOTIDE SEQUENCE [LARGE SCALE GENOMIC DNA]</scope>
    <source>
        <strain evidence="5">CGMCC 1.15809</strain>
    </source>
</reference>
<dbReference type="CDD" id="cd03137">
    <property type="entry name" value="GATase1_AraC_1"/>
    <property type="match status" value="1"/>
</dbReference>
<proteinExistence type="predicted"/>
<protein>
    <submittedName>
        <fullName evidence="4">GlxA family transcriptional regulator</fullName>
    </submittedName>
</protein>